<reference evidence="1 2" key="1">
    <citation type="journal article" date="2021" name="Int. J. Syst. Evol. Microbiol.">
        <title>Novosphingobium decolorationis sp. nov., an aniline blue-decolourizing bacterium isolated from East Pacific sediment.</title>
        <authorList>
            <person name="Chen X."/>
            <person name="Dong B."/>
            <person name="Chen T."/>
            <person name="Ren N."/>
            <person name="Wang J."/>
            <person name="Xu Y."/>
            <person name="Yang J."/>
            <person name="Zhu S."/>
            <person name="Chen J."/>
        </authorList>
    </citation>
    <scope>NUCLEOTIDE SEQUENCE [LARGE SCALE GENOMIC DNA]</scope>
    <source>
        <strain evidence="1 2">502str22</strain>
    </source>
</reference>
<evidence type="ECO:0000313" key="1">
    <source>
        <dbReference type="EMBL" id="QVM84148.1"/>
    </source>
</evidence>
<sequence>MKLVPIVGAAFLLVGCAGQKTMYEWGSYQPALVNYAKNADKTAFEKELRETIAKAEKKDRVPPGVYADLGYLLMEQGKGAEAATYFVKERERFPESGVFMTKLIAGAESQSEETAQ</sequence>
<dbReference type="InterPro" id="IPR014508">
    <property type="entry name" value="UCP020555_TPR-like"/>
</dbReference>
<dbReference type="PROSITE" id="PS51257">
    <property type="entry name" value="PROKAR_LIPOPROTEIN"/>
    <property type="match status" value="1"/>
</dbReference>
<dbReference type="Pfam" id="PF16068">
    <property type="entry name" value="DUF4810"/>
    <property type="match status" value="1"/>
</dbReference>
<evidence type="ECO:0000313" key="2">
    <source>
        <dbReference type="Proteomes" id="UP000677126"/>
    </source>
</evidence>
<gene>
    <name evidence="1" type="ORF">HT578_11025</name>
</gene>
<dbReference type="Proteomes" id="UP000677126">
    <property type="component" value="Chromosome"/>
</dbReference>
<dbReference type="RefSeq" id="WP_039390458.1">
    <property type="nucleotide sequence ID" value="NZ_CP054856.1"/>
</dbReference>
<accession>A0ABX8E5M2</accession>
<protein>
    <submittedName>
        <fullName evidence="1">DUF4810 domain-containing protein</fullName>
    </submittedName>
</protein>
<dbReference type="PIRSF" id="PIRSF020555">
    <property type="entry name" value="UCP020555"/>
    <property type="match status" value="1"/>
</dbReference>
<name>A0ABX8E5M2_9SPHN</name>
<keyword evidence="2" id="KW-1185">Reference proteome</keyword>
<dbReference type="EMBL" id="CP054856">
    <property type="protein sequence ID" value="QVM84148.1"/>
    <property type="molecule type" value="Genomic_DNA"/>
</dbReference>
<organism evidence="1 2">
    <name type="scientific">Novosphingobium decolorationis</name>
    <dbReference type="NCBI Taxonomy" id="2698673"/>
    <lineage>
        <taxon>Bacteria</taxon>
        <taxon>Pseudomonadati</taxon>
        <taxon>Pseudomonadota</taxon>
        <taxon>Alphaproteobacteria</taxon>
        <taxon>Sphingomonadales</taxon>
        <taxon>Sphingomonadaceae</taxon>
        <taxon>Novosphingobium</taxon>
    </lineage>
</organism>
<proteinExistence type="predicted"/>